<dbReference type="Gene3D" id="3.30.2350.10">
    <property type="entry name" value="Pseudouridine synthase"/>
    <property type="match status" value="1"/>
</dbReference>
<dbReference type="Proteomes" id="UP000215459">
    <property type="component" value="Unassembled WGS sequence"/>
</dbReference>
<comment type="caution">
    <text evidence="8">The sequence shown here is derived from an EMBL/GenBank/DDBJ whole genome shotgun (WGS) entry which is preliminary data.</text>
</comment>
<dbReference type="InterPro" id="IPR014780">
    <property type="entry name" value="tRNA_psdUridine_synth_TruB"/>
</dbReference>
<reference evidence="8" key="1">
    <citation type="submission" date="2017-07" db="EMBL/GenBank/DDBJ databases">
        <title>The genome sequence of Paludifilum halophilum highlights mechanisms for microbial adaptation to high salt environemnts.</title>
        <authorList>
            <person name="Belbahri L."/>
        </authorList>
    </citation>
    <scope>NUCLEOTIDE SEQUENCE [LARGE SCALE GENOMIC DNA]</scope>
    <source>
        <strain evidence="8">DSM 102817</strain>
    </source>
</reference>
<dbReference type="PANTHER" id="PTHR13767:SF2">
    <property type="entry name" value="PSEUDOURIDYLATE SYNTHASE TRUB1"/>
    <property type="match status" value="1"/>
</dbReference>
<dbReference type="PANTHER" id="PTHR13767">
    <property type="entry name" value="TRNA-PSEUDOURIDINE SYNTHASE"/>
    <property type="match status" value="1"/>
</dbReference>
<dbReference type="HAMAP" id="MF_01080">
    <property type="entry name" value="TruB_bact"/>
    <property type="match status" value="1"/>
</dbReference>
<proteinExistence type="inferred from homology"/>
<dbReference type="GO" id="GO:0160148">
    <property type="term" value="F:tRNA pseudouridine(55) synthase activity"/>
    <property type="evidence" value="ECO:0007669"/>
    <property type="project" value="UniProtKB-EC"/>
</dbReference>
<evidence type="ECO:0000256" key="2">
    <source>
        <dbReference type="ARBA" id="ARBA00005642"/>
    </source>
</evidence>
<feature type="active site" description="Nucleophile" evidence="5">
    <location>
        <position position="40"/>
    </location>
</feature>
<dbReference type="InterPro" id="IPR020103">
    <property type="entry name" value="PsdUridine_synth_cat_dom_sf"/>
</dbReference>
<dbReference type="FunFam" id="3.30.2350.10:FF:000011">
    <property type="entry name" value="tRNA pseudouridine synthase B"/>
    <property type="match status" value="1"/>
</dbReference>
<evidence type="ECO:0000256" key="3">
    <source>
        <dbReference type="ARBA" id="ARBA00022694"/>
    </source>
</evidence>
<dbReference type="InterPro" id="IPR002501">
    <property type="entry name" value="PsdUridine_synth_N"/>
</dbReference>
<dbReference type="GO" id="GO:0003723">
    <property type="term" value="F:RNA binding"/>
    <property type="evidence" value="ECO:0007669"/>
    <property type="project" value="InterPro"/>
</dbReference>
<keyword evidence="9" id="KW-1185">Reference proteome</keyword>
<comment type="similarity">
    <text evidence="2 5">Belongs to the pseudouridine synthase TruB family. Type 1 subfamily.</text>
</comment>
<dbReference type="EMBL" id="NOWF01000001">
    <property type="protein sequence ID" value="OYD09485.1"/>
    <property type="molecule type" value="Genomic_DNA"/>
</dbReference>
<dbReference type="CDD" id="cd02573">
    <property type="entry name" value="PseudoU_synth_EcTruB"/>
    <property type="match status" value="1"/>
</dbReference>
<dbReference type="GO" id="GO:0031119">
    <property type="term" value="P:tRNA pseudouridine synthesis"/>
    <property type="evidence" value="ECO:0007669"/>
    <property type="project" value="UniProtKB-UniRule"/>
</dbReference>
<accession>A0A235BD32</accession>
<evidence type="ECO:0000256" key="5">
    <source>
        <dbReference type="HAMAP-Rule" id="MF_01080"/>
    </source>
</evidence>
<evidence type="ECO:0000259" key="6">
    <source>
        <dbReference type="Pfam" id="PF01509"/>
    </source>
</evidence>
<comment type="function">
    <text evidence="5">Responsible for synthesis of pseudouridine from uracil-55 in the psi GC loop of transfer RNAs.</text>
</comment>
<sequence length="302" mass="33623">MMLHGVIPVWKPVGMTSHDVVARVRRLAGQKRVGHTGTLDPDVAGVLPICLGQATRIVEYIQKAPKRYRGLLTLGVSTDTQDASGEVLSRVEAGTVQPEEVDAVFHRFVGEIEQLPPMYSAVKVQGRRLYEWAREGKKVARKPRRTVIYRLERTGWDPGTHPEVSFDVVCSKGTYVRTLCVDIGKALGFPAHMSHLIRVESGPFTKSDSFSLEEIEEISEKGNWGDILVGPGEALGEFPSLFLPGEAYSQVMNGMPLEWADPLPSSPYHGRFRVYTEAGDFCGLYRMVDETTAHPEKVFRVR</sequence>
<evidence type="ECO:0000256" key="1">
    <source>
        <dbReference type="ARBA" id="ARBA00000385"/>
    </source>
</evidence>
<gene>
    <name evidence="5 8" type="primary">truB</name>
    <name evidence="8" type="ORF">CHM34_00230</name>
</gene>
<feature type="domain" description="Pseudouridine synthase II N-terminal" evidence="6">
    <location>
        <begin position="25"/>
        <end position="176"/>
    </location>
</feature>
<evidence type="ECO:0000256" key="4">
    <source>
        <dbReference type="ARBA" id="ARBA00023235"/>
    </source>
</evidence>
<protein>
    <recommendedName>
        <fullName evidence="5">tRNA pseudouridine synthase B</fullName>
        <ecNumber evidence="5">5.4.99.25</ecNumber>
    </recommendedName>
    <alternativeName>
        <fullName evidence="5">tRNA pseudouridine(55) synthase</fullName>
        <shortName evidence="5">Psi55 synthase</shortName>
    </alternativeName>
    <alternativeName>
        <fullName evidence="5">tRNA pseudouridylate synthase</fullName>
    </alternativeName>
    <alternativeName>
        <fullName evidence="5">tRNA-uridine isomerase</fullName>
    </alternativeName>
</protein>
<dbReference type="NCBIfam" id="TIGR00431">
    <property type="entry name" value="TruB"/>
    <property type="match status" value="1"/>
</dbReference>
<dbReference type="InterPro" id="IPR032819">
    <property type="entry name" value="TruB_C"/>
</dbReference>
<dbReference type="SUPFAM" id="SSF55120">
    <property type="entry name" value="Pseudouridine synthase"/>
    <property type="match status" value="1"/>
</dbReference>
<dbReference type="Pfam" id="PF16198">
    <property type="entry name" value="TruB_C_2"/>
    <property type="match status" value="1"/>
</dbReference>
<name>A0A235BD32_9BACL</name>
<dbReference type="Pfam" id="PF01509">
    <property type="entry name" value="TruB_N"/>
    <property type="match status" value="1"/>
</dbReference>
<keyword evidence="4 5" id="KW-0413">Isomerase</keyword>
<evidence type="ECO:0000313" key="9">
    <source>
        <dbReference type="Proteomes" id="UP000215459"/>
    </source>
</evidence>
<evidence type="ECO:0000259" key="7">
    <source>
        <dbReference type="Pfam" id="PF16198"/>
    </source>
</evidence>
<evidence type="ECO:0000313" key="8">
    <source>
        <dbReference type="EMBL" id="OYD09485.1"/>
    </source>
</evidence>
<organism evidence="8 9">
    <name type="scientific">Paludifilum halophilum</name>
    <dbReference type="NCBI Taxonomy" id="1642702"/>
    <lineage>
        <taxon>Bacteria</taxon>
        <taxon>Bacillati</taxon>
        <taxon>Bacillota</taxon>
        <taxon>Bacilli</taxon>
        <taxon>Bacillales</taxon>
        <taxon>Thermoactinomycetaceae</taxon>
        <taxon>Paludifilum</taxon>
    </lineage>
</organism>
<dbReference type="GO" id="GO:1990481">
    <property type="term" value="P:mRNA pseudouridine synthesis"/>
    <property type="evidence" value="ECO:0007669"/>
    <property type="project" value="TreeGrafter"/>
</dbReference>
<feature type="domain" description="tRNA pseudouridylate synthase B C-terminal" evidence="7">
    <location>
        <begin position="177"/>
        <end position="218"/>
    </location>
</feature>
<comment type="catalytic activity">
    <reaction evidence="1 5">
        <text>uridine(55) in tRNA = pseudouridine(55) in tRNA</text>
        <dbReference type="Rhea" id="RHEA:42532"/>
        <dbReference type="Rhea" id="RHEA-COMP:10101"/>
        <dbReference type="Rhea" id="RHEA-COMP:10102"/>
        <dbReference type="ChEBI" id="CHEBI:65314"/>
        <dbReference type="ChEBI" id="CHEBI:65315"/>
        <dbReference type="EC" id="5.4.99.25"/>
    </reaction>
</comment>
<dbReference type="OrthoDB" id="9802309at2"/>
<keyword evidence="3 5" id="KW-0819">tRNA processing</keyword>
<dbReference type="AlphaFoldDB" id="A0A235BD32"/>
<dbReference type="EC" id="5.4.99.25" evidence="5"/>